<feature type="transmembrane region" description="Helical" evidence="9">
    <location>
        <begin position="398"/>
        <end position="423"/>
    </location>
</feature>
<evidence type="ECO:0000256" key="4">
    <source>
        <dbReference type="ARBA" id="ARBA00022989"/>
    </source>
</evidence>
<keyword evidence="3 8" id="KW-0812">Transmembrane</keyword>
<accession>A0A9Q0E5N2</accession>
<evidence type="ECO:0000256" key="3">
    <source>
        <dbReference type="ARBA" id="ARBA00022692"/>
    </source>
</evidence>
<comment type="similarity">
    <text evidence="8">Belongs to the sodium:neurotransmitter symporter (SNF) (TC 2.A.22) family.</text>
</comment>
<keyword evidence="2 8" id="KW-0813">Transport</keyword>
<dbReference type="InterPro" id="IPR000175">
    <property type="entry name" value="Na/ntran_symport"/>
</dbReference>
<feature type="transmembrane region" description="Helical" evidence="9">
    <location>
        <begin position="295"/>
        <end position="320"/>
    </location>
</feature>
<evidence type="ECO:0000256" key="9">
    <source>
        <dbReference type="SAM" id="Phobius"/>
    </source>
</evidence>
<evidence type="ECO:0000256" key="7">
    <source>
        <dbReference type="PIRSR" id="PIRSR600175-2"/>
    </source>
</evidence>
<dbReference type="PANTHER" id="PTHR11616">
    <property type="entry name" value="SODIUM/CHLORIDE DEPENDENT TRANSPORTER"/>
    <property type="match status" value="1"/>
</dbReference>
<evidence type="ECO:0000256" key="5">
    <source>
        <dbReference type="ARBA" id="ARBA00023136"/>
    </source>
</evidence>
<dbReference type="PANTHER" id="PTHR11616:SF237">
    <property type="entry name" value="TRANSPORTER"/>
    <property type="match status" value="1"/>
</dbReference>
<feature type="binding site" evidence="6">
    <location>
        <position position="369"/>
    </location>
    <ligand>
        <name>Na(+)</name>
        <dbReference type="ChEBI" id="CHEBI:29101"/>
        <label>1</label>
    </ligand>
</feature>
<evidence type="ECO:0000313" key="11">
    <source>
        <dbReference type="Proteomes" id="UP001148018"/>
    </source>
</evidence>
<feature type="transmembrane region" description="Helical" evidence="9">
    <location>
        <begin position="429"/>
        <end position="451"/>
    </location>
</feature>
<comment type="caution">
    <text evidence="10">The sequence shown here is derived from an EMBL/GenBank/DDBJ whole genome shotgun (WGS) entry which is preliminary data.</text>
</comment>
<feature type="transmembrane region" description="Helical" evidence="9">
    <location>
        <begin position="99"/>
        <end position="117"/>
    </location>
</feature>
<dbReference type="OrthoDB" id="6581954at2759"/>
<feature type="binding site" evidence="6">
    <location>
        <position position="366"/>
    </location>
    <ligand>
        <name>Na(+)</name>
        <dbReference type="ChEBI" id="CHEBI:29101"/>
        <label>1</label>
    </ligand>
</feature>
<feature type="binding site" evidence="6">
    <location>
        <position position="301"/>
    </location>
    <ligand>
        <name>Na(+)</name>
        <dbReference type="ChEBI" id="CHEBI:29101"/>
        <label>1</label>
    </ligand>
</feature>
<comment type="subcellular location">
    <subcellularLocation>
        <location evidence="1">Membrane</location>
        <topology evidence="1">Multi-pass membrane protein</topology>
    </subcellularLocation>
</comment>
<evidence type="ECO:0000256" key="2">
    <source>
        <dbReference type="ARBA" id="ARBA00022448"/>
    </source>
</evidence>
<dbReference type="Pfam" id="PF00209">
    <property type="entry name" value="SNF"/>
    <property type="match status" value="1"/>
</dbReference>
<dbReference type="GO" id="GO:0005332">
    <property type="term" value="F:gamma-aminobutyric acid:sodium:chloride symporter activity"/>
    <property type="evidence" value="ECO:0007669"/>
    <property type="project" value="TreeGrafter"/>
</dbReference>
<dbReference type="GO" id="GO:0005886">
    <property type="term" value="C:plasma membrane"/>
    <property type="evidence" value="ECO:0007669"/>
    <property type="project" value="TreeGrafter"/>
</dbReference>
<dbReference type="PRINTS" id="PR00176">
    <property type="entry name" value="NANEUSMPORT"/>
</dbReference>
<feature type="transmembrane region" description="Helical" evidence="9">
    <location>
        <begin position="354"/>
        <end position="377"/>
    </location>
</feature>
<keyword evidence="5 9" id="KW-0472">Membrane</keyword>
<feature type="binding site" evidence="6">
    <location>
        <position position="30"/>
    </location>
    <ligand>
        <name>Na(+)</name>
        <dbReference type="ChEBI" id="CHEBI:29101"/>
        <label>1</label>
    </ligand>
</feature>
<dbReference type="InterPro" id="IPR037272">
    <property type="entry name" value="SNS_sf"/>
</dbReference>
<proteinExistence type="inferred from homology"/>
<dbReference type="SUPFAM" id="SSF161070">
    <property type="entry name" value="SNF-like"/>
    <property type="match status" value="1"/>
</dbReference>
<feature type="binding site" evidence="6">
    <location>
        <position position="26"/>
    </location>
    <ligand>
        <name>Na(+)</name>
        <dbReference type="ChEBI" id="CHEBI:29101"/>
        <label>1</label>
    </ligand>
</feature>
<feature type="transmembrane region" description="Helical" evidence="9">
    <location>
        <begin position="17"/>
        <end position="34"/>
    </location>
</feature>
<name>A0A9Q0E5N2_9TELE</name>
<keyword evidence="4 9" id="KW-1133">Transmembrane helix</keyword>
<sequence>MEENVPKREQWRHKREYILAITGNIVGLGNVWRFPYLCYKNGGGVFLLPYSLLALLCGLPLFLMENALGQYTQQGTITCWKKLCPLVEGIGYSIMVIQIYSRIYAVILAYSLLYLIYSFSSQLPWESCNNYWNTDDCVEISAVNTTKAYAEQGGNWTSEGSAVTEFWTRRVLSMSEGITEVGAVRWDLALCLLAVWLGCYFCIWKGLKSTGKVVYITALFPYGMLAVLLVRGLTLPGALQGVVYYLKPDFSRLLDLKVWTEAGAQVFYSYGVSAGTINTMGSFNRINNNCYKDSLWLCALNSATSLVSGFAVFSILGFMAHQQGVSVDNVVESGPGLAFVAFPQATAMMPVPQLWSFCFFAMLIMLGLDTLFVGLEAMWSTVSDLFPGQMRRPWRREIFLAVFCLIVFLLQLTLVTEGGIYVFQLLDYYGCNGACLLSVALVECVAIGWGFGAERMCDTIQEMSGQRPHLLFKVCWRYITPLLCLVRPRPQDPGLDQLRPAAPSLDYQSPVVFFYLGS</sequence>
<evidence type="ECO:0000256" key="6">
    <source>
        <dbReference type="PIRSR" id="PIRSR600175-1"/>
    </source>
</evidence>
<keyword evidence="7" id="KW-1015">Disulfide bond</keyword>
<feature type="transmembrane region" description="Helical" evidence="9">
    <location>
        <begin position="46"/>
        <end position="64"/>
    </location>
</feature>
<organism evidence="10 11">
    <name type="scientific">Muraenolepis orangiensis</name>
    <name type="common">Patagonian moray cod</name>
    <dbReference type="NCBI Taxonomy" id="630683"/>
    <lineage>
        <taxon>Eukaryota</taxon>
        <taxon>Metazoa</taxon>
        <taxon>Chordata</taxon>
        <taxon>Craniata</taxon>
        <taxon>Vertebrata</taxon>
        <taxon>Euteleostomi</taxon>
        <taxon>Actinopterygii</taxon>
        <taxon>Neopterygii</taxon>
        <taxon>Teleostei</taxon>
        <taxon>Neoteleostei</taxon>
        <taxon>Acanthomorphata</taxon>
        <taxon>Zeiogadaria</taxon>
        <taxon>Gadariae</taxon>
        <taxon>Gadiformes</taxon>
        <taxon>Muraenolepidoidei</taxon>
        <taxon>Muraenolepididae</taxon>
        <taxon>Muraenolepis</taxon>
    </lineage>
</organism>
<evidence type="ECO:0000256" key="1">
    <source>
        <dbReference type="ARBA" id="ARBA00004141"/>
    </source>
</evidence>
<reference evidence="10" key="1">
    <citation type="submission" date="2022-07" db="EMBL/GenBank/DDBJ databases">
        <title>Chromosome-level genome of Muraenolepis orangiensis.</title>
        <authorList>
            <person name="Kim J."/>
        </authorList>
    </citation>
    <scope>NUCLEOTIDE SEQUENCE</scope>
    <source>
        <strain evidence="10">KU_S4_2022</strain>
        <tissue evidence="10">Muscle</tissue>
    </source>
</reference>
<dbReference type="AlphaFoldDB" id="A0A9Q0E5N2"/>
<feature type="transmembrane region" description="Helical" evidence="9">
    <location>
        <begin position="266"/>
        <end position="283"/>
    </location>
</feature>
<feature type="binding site" evidence="6">
    <location>
        <position position="269"/>
    </location>
    <ligand>
        <name>Na(+)</name>
        <dbReference type="ChEBI" id="CHEBI:29101"/>
        <label>1</label>
    </ligand>
</feature>
<dbReference type="PROSITE" id="PS00610">
    <property type="entry name" value="NA_NEUROTRAN_SYMP_1"/>
    <property type="match status" value="1"/>
</dbReference>
<feature type="disulfide bond" evidence="7">
    <location>
        <begin position="128"/>
        <end position="137"/>
    </location>
</feature>
<keyword evidence="11" id="KW-1185">Reference proteome</keyword>
<keyword evidence="6" id="KW-0915">Sodium</keyword>
<dbReference type="PROSITE" id="PS50267">
    <property type="entry name" value="NA_NEUROTRAN_SYMP_3"/>
    <property type="match status" value="1"/>
</dbReference>
<keyword evidence="6" id="KW-0479">Metal-binding</keyword>
<dbReference type="PROSITE" id="PS00754">
    <property type="entry name" value="NA_NEUROTRAN_SYMP_2"/>
    <property type="match status" value="1"/>
</dbReference>
<keyword evidence="8" id="KW-0769">Symport</keyword>
<dbReference type="Proteomes" id="UP001148018">
    <property type="component" value="Unassembled WGS sequence"/>
</dbReference>
<protein>
    <recommendedName>
        <fullName evidence="8">Transporter</fullName>
    </recommendedName>
</protein>
<evidence type="ECO:0000256" key="8">
    <source>
        <dbReference type="RuleBase" id="RU003732"/>
    </source>
</evidence>
<dbReference type="GO" id="GO:0046872">
    <property type="term" value="F:metal ion binding"/>
    <property type="evidence" value="ECO:0007669"/>
    <property type="project" value="UniProtKB-KW"/>
</dbReference>
<gene>
    <name evidence="10" type="ORF">NHX12_031644</name>
</gene>
<feature type="transmembrane region" description="Helical" evidence="9">
    <location>
        <begin position="219"/>
        <end position="246"/>
    </location>
</feature>
<dbReference type="GO" id="GO:0042995">
    <property type="term" value="C:cell projection"/>
    <property type="evidence" value="ECO:0007669"/>
    <property type="project" value="TreeGrafter"/>
</dbReference>
<feature type="binding site" evidence="6">
    <location>
        <position position="23"/>
    </location>
    <ligand>
        <name>Na(+)</name>
        <dbReference type="ChEBI" id="CHEBI:29101"/>
        <label>1</label>
    </ligand>
</feature>
<dbReference type="EMBL" id="JANIIK010000047">
    <property type="protein sequence ID" value="KAJ3600666.1"/>
    <property type="molecule type" value="Genomic_DNA"/>
</dbReference>
<evidence type="ECO:0000313" key="10">
    <source>
        <dbReference type="EMBL" id="KAJ3600666.1"/>
    </source>
</evidence>
<feature type="transmembrane region" description="Helical" evidence="9">
    <location>
        <begin position="183"/>
        <end position="207"/>
    </location>
</feature>